<evidence type="ECO:0000313" key="13">
    <source>
        <dbReference type="Proteomes" id="UP000266196"/>
    </source>
</evidence>
<evidence type="ECO:0000313" key="16">
    <source>
        <dbReference type="Proteomes" id="UP000275652"/>
    </source>
</evidence>
<evidence type="ECO:0000313" key="9">
    <source>
        <dbReference type="EMBL" id="RHZ35128.1"/>
    </source>
</evidence>
<dbReference type="EMBL" id="QUTI01029839">
    <property type="protein sequence ID" value="RLO03933.1"/>
    <property type="molecule type" value="Genomic_DNA"/>
</dbReference>
<evidence type="ECO:0000313" key="2">
    <source>
        <dbReference type="EMBL" id="RHY01545.1"/>
    </source>
</evidence>
<dbReference type="EMBL" id="MZMZ02002423">
    <property type="protein sequence ID" value="RQM25913.1"/>
    <property type="molecule type" value="Genomic_DNA"/>
</dbReference>
<evidence type="ECO:0000313" key="15">
    <source>
        <dbReference type="Proteomes" id="UP000266643"/>
    </source>
</evidence>
<dbReference type="EMBL" id="QUTF01012559">
    <property type="protein sequence ID" value="RHZ22924.1"/>
    <property type="molecule type" value="Genomic_DNA"/>
</dbReference>
<sequence>MGRFQASYITELSVIYATFKAEPVISSMGYFNGIFFAIFNMSGISGNLISSLVLDVLMWYVLYRPCQLDRLI</sequence>
<dbReference type="EMBL" id="QUTH01000008">
    <property type="protein sequence ID" value="RHZ35128.1"/>
    <property type="molecule type" value="Genomic_DNA"/>
</dbReference>
<organism evidence="7 13">
    <name type="scientific">Aphanomyces astaci</name>
    <name type="common">Crayfish plague agent</name>
    <dbReference type="NCBI Taxonomy" id="112090"/>
    <lineage>
        <taxon>Eukaryota</taxon>
        <taxon>Sar</taxon>
        <taxon>Stramenopiles</taxon>
        <taxon>Oomycota</taxon>
        <taxon>Saprolegniomycetes</taxon>
        <taxon>Saprolegniales</taxon>
        <taxon>Verrucalvaceae</taxon>
        <taxon>Aphanomyces</taxon>
    </lineage>
</organism>
<dbReference type="AlphaFoldDB" id="A0A397F4L3"/>
<reference evidence="11 18" key="2">
    <citation type="submission" date="2018-07" db="EMBL/GenBank/DDBJ databases">
        <title>Annotation of Aphanomyces astaci genome assembly.</title>
        <authorList>
            <person name="Studholme D.J."/>
        </authorList>
    </citation>
    <scope>NUCLEOTIDE SEQUENCE [LARGE SCALE GENOMIC DNA]</scope>
    <source>
        <strain evidence="11">Pc</strain>
    </source>
</reference>
<dbReference type="Proteomes" id="UP000286510">
    <property type="component" value="Unassembled WGS sequence"/>
</dbReference>
<dbReference type="Proteomes" id="UP000275652">
    <property type="component" value="Unassembled WGS sequence"/>
</dbReference>
<evidence type="ECO:0000313" key="8">
    <source>
        <dbReference type="EMBL" id="RHZ22924.1"/>
    </source>
</evidence>
<dbReference type="EMBL" id="QUTA01009174">
    <property type="protein sequence ID" value="RHY01545.1"/>
    <property type="molecule type" value="Genomic_DNA"/>
</dbReference>
<evidence type="ECO:0000313" key="21">
    <source>
        <dbReference type="Proteomes" id="UP000286510"/>
    </source>
</evidence>
<evidence type="ECO:0000313" key="17">
    <source>
        <dbReference type="Proteomes" id="UP000283543"/>
    </source>
</evidence>
<dbReference type="EMBL" id="QUTC01003299">
    <property type="protein sequence ID" value="RHY70745.1"/>
    <property type="molecule type" value="Genomic_DNA"/>
</dbReference>
<evidence type="ECO:0000313" key="7">
    <source>
        <dbReference type="EMBL" id="RHZ09093.1"/>
    </source>
</evidence>
<keyword evidence="1" id="KW-0472">Membrane</keyword>
<evidence type="ECO:0000313" key="3">
    <source>
        <dbReference type="EMBL" id="RHY43797.1"/>
    </source>
</evidence>
<proteinExistence type="predicted"/>
<dbReference type="Proteomes" id="UP000266196">
    <property type="component" value="Unassembled WGS sequence"/>
</dbReference>
<accession>A0A397F4L3</accession>
<evidence type="ECO:0000313" key="11">
    <source>
        <dbReference type="EMBL" id="RQM25913.1"/>
    </source>
</evidence>
<keyword evidence="1" id="KW-0812">Transmembrane</keyword>
<evidence type="ECO:0000313" key="14">
    <source>
        <dbReference type="Proteomes" id="UP000266239"/>
    </source>
</evidence>
<evidence type="ECO:0000256" key="1">
    <source>
        <dbReference type="SAM" id="Phobius"/>
    </source>
</evidence>
<comment type="caution">
    <text evidence="7">The sequence shown here is derived from an EMBL/GenBank/DDBJ whole genome shotgun (WGS) entry which is preliminary data.</text>
</comment>
<dbReference type="Proteomes" id="UP000266239">
    <property type="component" value="Unassembled WGS sequence"/>
</dbReference>
<keyword evidence="18" id="KW-1185">Reference proteome</keyword>
<dbReference type="EMBL" id="QUTG01002478">
    <property type="protein sequence ID" value="RHY96102.1"/>
    <property type="molecule type" value="Genomic_DNA"/>
</dbReference>
<dbReference type="Proteomes" id="UP000283543">
    <property type="component" value="Unassembled WGS sequence"/>
</dbReference>
<evidence type="ECO:0000313" key="12">
    <source>
        <dbReference type="Proteomes" id="UP000265716"/>
    </source>
</evidence>
<keyword evidence="1" id="KW-1133">Transmembrane helix</keyword>
<evidence type="ECO:0000313" key="18">
    <source>
        <dbReference type="Proteomes" id="UP000284702"/>
    </source>
</evidence>
<evidence type="ECO:0000313" key="20">
    <source>
        <dbReference type="Proteomes" id="UP000285712"/>
    </source>
</evidence>
<dbReference type="Proteomes" id="UP000285712">
    <property type="component" value="Unassembled WGS sequence"/>
</dbReference>
<evidence type="ECO:0000313" key="6">
    <source>
        <dbReference type="EMBL" id="RHY96102.1"/>
    </source>
</evidence>
<name>A0A397F4L3_APHAT</name>
<reference evidence="10 16" key="1">
    <citation type="journal article" date="2018" name="J. Invertebr. Pathol.">
        <title>New genotyping method for the causative agent of crayfish plague (Aphanomyces astaci) based on whole genome data.</title>
        <authorList>
            <person name="Minardi D."/>
            <person name="Studholme D.J."/>
            <person name="van der Giezen M."/>
            <person name="Pretto T."/>
            <person name="Oidtmann B."/>
        </authorList>
    </citation>
    <scope>NUCLEOTIDE SEQUENCE [LARGE SCALE GENOMIC DNA]</scope>
    <source>
        <strain evidence="10 16">KB13</strain>
    </source>
</reference>
<dbReference type="Proteomes" id="UP000284702">
    <property type="component" value="Unassembled WGS sequence"/>
</dbReference>
<evidence type="ECO:0000313" key="4">
    <source>
        <dbReference type="EMBL" id="RHY66074.1"/>
    </source>
</evidence>
<dbReference type="EMBL" id="QUTD01004787">
    <property type="protein sequence ID" value="RHY66074.1"/>
    <property type="molecule type" value="Genomic_DNA"/>
</dbReference>
<evidence type="ECO:0000313" key="19">
    <source>
        <dbReference type="Proteomes" id="UP000285430"/>
    </source>
</evidence>
<dbReference type="EMBL" id="QUTB01008009">
    <property type="protein sequence ID" value="RHY43797.1"/>
    <property type="molecule type" value="Genomic_DNA"/>
</dbReference>
<dbReference type="EMBL" id="QUTE01011684">
    <property type="protein sequence ID" value="RHZ09093.1"/>
    <property type="molecule type" value="Genomic_DNA"/>
</dbReference>
<gene>
    <name evidence="11" type="ORF">B5M09_000134</name>
    <name evidence="2" type="ORF">DYB25_002328</name>
    <name evidence="8" type="ORF">DYB26_001591</name>
    <name evidence="10" type="ORF">DYB28_004602</name>
    <name evidence="4" type="ORF">DYB30_002427</name>
    <name evidence="7" type="ORF">DYB31_011937</name>
    <name evidence="3" type="ORF">DYB34_002521</name>
    <name evidence="6" type="ORF">DYB35_007475</name>
    <name evidence="9" type="ORF">DYB37_007369</name>
    <name evidence="5" type="ORF">DYB38_008394</name>
</gene>
<dbReference type="Proteomes" id="UP000285430">
    <property type="component" value="Unassembled WGS sequence"/>
</dbReference>
<protein>
    <submittedName>
        <fullName evidence="7">Uncharacterized protein</fullName>
    </submittedName>
</protein>
<evidence type="ECO:0000313" key="5">
    <source>
        <dbReference type="EMBL" id="RHY70745.1"/>
    </source>
</evidence>
<feature type="transmembrane region" description="Helical" evidence="1">
    <location>
        <begin position="34"/>
        <end position="62"/>
    </location>
</feature>
<reference evidence="12 13" key="3">
    <citation type="submission" date="2018-08" db="EMBL/GenBank/DDBJ databases">
        <title>Aphanomyces genome sequencing and annotation.</title>
        <authorList>
            <person name="Minardi D."/>
            <person name="Oidtmann B."/>
            <person name="Van Der Giezen M."/>
            <person name="Studholme D.J."/>
        </authorList>
    </citation>
    <scope>NUCLEOTIDE SEQUENCE [LARGE SCALE GENOMIC DNA]</scope>
    <source>
        <strain evidence="7 13">197901</strain>
        <strain evidence="4 15">D2</strain>
        <strain evidence="9 19">Da</strain>
        <strain evidence="8 21">FDL457</strain>
        <strain evidence="5 12">SA</strain>
        <strain evidence="3 17">Si</strain>
        <strain evidence="6 20">Sv</strain>
        <strain evidence="2 14">Yx</strain>
    </source>
</reference>
<dbReference type="Proteomes" id="UP000265716">
    <property type="component" value="Unassembled WGS sequence"/>
</dbReference>
<dbReference type="Proteomes" id="UP000266643">
    <property type="component" value="Unassembled WGS sequence"/>
</dbReference>
<evidence type="ECO:0000313" key="10">
    <source>
        <dbReference type="EMBL" id="RLO03933.1"/>
    </source>
</evidence>